<keyword evidence="1" id="KW-0472">Membrane</keyword>
<keyword evidence="1" id="KW-0812">Transmembrane</keyword>
<reference evidence="2" key="1">
    <citation type="journal article" date="2020" name="Sci. Rep.">
        <title>Plasmid diversity among genetically related Klebsiella pneumoniae blaKPC-2 and blaKPC-3 isolates collected in the Dutch national surveillance.</title>
        <authorList>
            <consortium name="Dutch CPE surveillance Study Group"/>
            <person name="Hendrickx A.P.A."/>
            <person name="Landman F."/>
            <person name="de Haan A."/>
            <person name="Borst D."/>
            <person name="Witteveen S."/>
            <person name="van Santen-Verheuvel M.G."/>
            <person name="van der Heide H.G.J."/>
            <person name="Schouls L.M."/>
        </authorList>
    </citation>
    <scope>NUCLEOTIDE SEQUENCE</scope>
    <source>
        <strain evidence="2">RIVM_C008981</strain>
    </source>
</reference>
<keyword evidence="1" id="KW-1133">Transmembrane helix</keyword>
<dbReference type="EMBL" id="MT560060">
    <property type="protein sequence ID" value="QOQ31266.1"/>
    <property type="molecule type" value="Genomic_DNA"/>
</dbReference>
<protein>
    <submittedName>
        <fullName evidence="2">Uncharacterized protein</fullName>
    </submittedName>
</protein>
<sequence>MRRNEHNAQSVIVISDSSAKFATAGTVIVVALILSALVNYLYIAEGNLTPLFNSSWGGYCLPRRLCLF</sequence>
<geneLocation type="plasmid" evidence="2">
    <name>pRIVM_C008981_1</name>
</geneLocation>
<name>A0A7M1HYD9_KLEPN</name>
<evidence type="ECO:0000313" key="2">
    <source>
        <dbReference type="EMBL" id="QOQ31266.1"/>
    </source>
</evidence>
<accession>A0A7M1HYD9</accession>
<gene>
    <name evidence="2" type="ORF">NCNNKFFI_05309</name>
</gene>
<organism evidence="2">
    <name type="scientific">Klebsiella pneumoniae</name>
    <dbReference type="NCBI Taxonomy" id="573"/>
    <lineage>
        <taxon>Bacteria</taxon>
        <taxon>Pseudomonadati</taxon>
        <taxon>Pseudomonadota</taxon>
        <taxon>Gammaproteobacteria</taxon>
        <taxon>Enterobacterales</taxon>
        <taxon>Enterobacteriaceae</taxon>
        <taxon>Klebsiella/Raoultella group</taxon>
        <taxon>Klebsiella</taxon>
        <taxon>Klebsiella pneumoniae complex</taxon>
    </lineage>
</organism>
<feature type="transmembrane region" description="Helical" evidence="1">
    <location>
        <begin position="21"/>
        <end position="43"/>
    </location>
</feature>
<proteinExistence type="predicted"/>
<dbReference type="AlphaFoldDB" id="A0A7M1HYD9"/>
<keyword evidence="2" id="KW-0614">Plasmid</keyword>
<evidence type="ECO:0000256" key="1">
    <source>
        <dbReference type="SAM" id="Phobius"/>
    </source>
</evidence>